<evidence type="ECO:0000313" key="2">
    <source>
        <dbReference type="EMBL" id="KAK7020738.1"/>
    </source>
</evidence>
<organism evidence="2 3">
    <name type="scientific">Paramarasmius palmivorus</name>
    <dbReference type="NCBI Taxonomy" id="297713"/>
    <lineage>
        <taxon>Eukaryota</taxon>
        <taxon>Fungi</taxon>
        <taxon>Dikarya</taxon>
        <taxon>Basidiomycota</taxon>
        <taxon>Agaricomycotina</taxon>
        <taxon>Agaricomycetes</taxon>
        <taxon>Agaricomycetidae</taxon>
        <taxon>Agaricales</taxon>
        <taxon>Marasmiineae</taxon>
        <taxon>Marasmiaceae</taxon>
        <taxon>Paramarasmius</taxon>
    </lineage>
</organism>
<dbReference type="EMBL" id="JAYKXP010000180">
    <property type="protein sequence ID" value="KAK7020738.1"/>
    <property type="molecule type" value="Genomic_DNA"/>
</dbReference>
<accession>A0AAW0B7K4</accession>
<feature type="compositionally biased region" description="Polar residues" evidence="1">
    <location>
        <begin position="281"/>
        <end position="299"/>
    </location>
</feature>
<dbReference type="Proteomes" id="UP001383192">
    <property type="component" value="Unassembled WGS sequence"/>
</dbReference>
<evidence type="ECO:0000313" key="3">
    <source>
        <dbReference type="Proteomes" id="UP001383192"/>
    </source>
</evidence>
<proteinExistence type="predicted"/>
<keyword evidence="3" id="KW-1185">Reference proteome</keyword>
<protein>
    <submittedName>
        <fullName evidence="2">Uncharacterized protein</fullName>
    </submittedName>
</protein>
<gene>
    <name evidence="2" type="ORF">VNI00_017593</name>
</gene>
<feature type="region of interest" description="Disordered" evidence="1">
    <location>
        <begin position="275"/>
        <end position="299"/>
    </location>
</feature>
<evidence type="ECO:0000256" key="1">
    <source>
        <dbReference type="SAM" id="MobiDB-lite"/>
    </source>
</evidence>
<reference evidence="2 3" key="1">
    <citation type="submission" date="2024-01" db="EMBL/GenBank/DDBJ databases">
        <title>A draft genome for a cacao thread blight-causing isolate of Paramarasmius palmivorus.</title>
        <authorList>
            <person name="Baruah I.K."/>
            <person name="Bukari Y."/>
            <person name="Amoako-Attah I."/>
            <person name="Meinhardt L.W."/>
            <person name="Bailey B.A."/>
            <person name="Cohen S.P."/>
        </authorList>
    </citation>
    <scope>NUCLEOTIDE SEQUENCE [LARGE SCALE GENOMIC DNA]</scope>
    <source>
        <strain evidence="2 3">GH-12</strain>
    </source>
</reference>
<comment type="caution">
    <text evidence="2">The sequence shown here is derived from an EMBL/GenBank/DDBJ whole genome shotgun (WGS) entry which is preliminary data.</text>
</comment>
<sequence length="404" mass="45978">MPYGITSKTIQGGTFNDVGRDQTNNTNYSVVGNHIQIESMSVTCSDTGQAQVKRAMYDEFRQVLLGDVKALKNIHHEDLSEYEWQLREGRILGRLKALVTTQTVQLFPYGEAQFTVVKYEGDEAEKAWKSDFRAFSEIRDPDSPQLFAINLSKIPMLIFHDTGHSPVRSMQVKDLSKLLWRLSFIFEGVVTKCIHIRISWFNDDDDLSESMRDPVKQLDLSWKRLQRGSSPKERDQIIQRLLHLLHIWGLEIGREFDDGAWRSVKVKDSGSIDELDDDQDLSNISSCSNKTTPSHPMSNLFNEPQWSESGGSLDIDQHDRFSARLAPHSGPSPSKTWKHPSPISVAGSGTCKRKWNKSASVQKLDPFARIRAKKCFKIASLKKQRLLESARKRPGLQGRKLSHQ</sequence>
<name>A0AAW0B7K4_9AGAR</name>
<dbReference type="AlphaFoldDB" id="A0AAW0B7K4"/>